<comment type="caution">
    <text evidence="1">The sequence shown here is derived from an EMBL/GenBank/DDBJ whole genome shotgun (WGS) entry which is preliminary data.</text>
</comment>
<protein>
    <submittedName>
        <fullName evidence="1">Uncharacterized protein</fullName>
    </submittedName>
</protein>
<sequence>MGTSEGPFRHRQFSDLASTELLHLPLPLPSPEHNAAGGWSLDNLLSFSPELPNTADRFVVRQADSEAKIEKGDIAGIIERRQGWDPDLKSTSNIVSHLQPIALQKTAEK</sequence>
<gene>
    <name evidence="1" type="ORF">P7K49_030792</name>
</gene>
<dbReference type="EMBL" id="JASSZA010000016">
    <property type="protein sequence ID" value="KAK2091508.1"/>
    <property type="molecule type" value="Genomic_DNA"/>
</dbReference>
<organism evidence="1 2">
    <name type="scientific">Saguinus oedipus</name>
    <name type="common">Cotton-top tamarin</name>
    <name type="synonym">Oedipomidas oedipus</name>
    <dbReference type="NCBI Taxonomy" id="9490"/>
    <lineage>
        <taxon>Eukaryota</taxon>
        <taxon>Metazoa</taxon>
        <taxon>Chordata</taxon>
        <taxon>Craniata</taxon>
        <taxon>Vertebrata</taxon>
        <taxon>Euteleostomi</taxon>
        <taxon>Mammalia</taxon>
        <taxon>Eutheria</taxon>
        <taxon>Euarchontoglires</taxon>
        <taxon>Primates</taxon>
        <taxon>Haplorrhini</taxon>
        <taxon>Platyrrhini</taxon>
        <taxon>Cebidae</taxon>
        <taxon>Callitrichinae</taxon>
        <taxon>Saguinus</taxon>
    </lineage>
</organism>
<evidence type="ECO:0000313" key="2">
    <source>
        <dbReference type="Proteomes" id="UP001266305"/>
    </source>
</evidence>
<dbReference type="Proteomes" id="UP001266305">
    <property type="component" value="Unassembled WGS sequence"/>
</dbReference>
<evidence type="ECO:0000313" key="1">
    <source>
        <dbReference type="EMBL" id="KAK2091508.1"/>
    </source>
</evidence>
<name>A0ABQ9U4C7_SAGOE</name>
<keyword evidence="2" id="KW-1185">Reference proteome</keyword>
<reference evidence="1 2" key="1">
    <citation type="submission" date="2023-05" db="EMBL/GenBank/DDBJ databases">
        <title>B98-5 Cell Line De Novo Hybrid Assembly: An Optical Mapping Approach.</title>
        <authorList>
            <person name="Kananen K."/>
            <person name="Auerbach J.A."/>
            <person name="Kautto E."/>
            <person name="Blachly J.S."/>
        </authorList>
    </citation>
    <scope>NUCLEOTIDE SEQUENCE [LARGE SCALE GENOMIC DNA]</scope>
    <source>
        <strain evidence="1">B95-8</strain>
        <tissue evidence="1">Cell line</tissue>
    </source>
</reference>
<proteinExistence type="predicted"/>
<accession>A0ABQ9U4C7</accession>